<keyword evidence="15" id="KW-1185">Reference proteome</keyword>
<feature type="transmembrane region" description="Helical" evidence="13">
    <location>
        <begin position="41"/>
        <end position="58"/>
    </location>
</feature>
<evidence type="ECO:0000256" key="1">
    <source>
        <dbReference type="ARBA" id="ARBA00004162"/>
    </source>
</evidence>
<keyword evidence="7 13" id="KW-0472">Membrane</keyword>
<protein>
    <recommendedName>
        <fullName evidence="11">Glycosyl-4,4'-diaponeurosporenoate acyltransferase</fullName>
    </recommendedName>
</protein>
<evidence type="ECO:0000256" key="10">
    <source>
        <dbReference type="ARBA" id="ARBA00023603"/>
    </source>
</evidence>
<evidence type="ECO:0000256" key="8">
    <source>
        <dbReference type="ARBA" id="ARBA00023315"/>
    </source>
</evidence>
<evidence type="ECO:0000256" key="4">
    <source>
        <dbReference type="ARBA" id="ARBA00022692"/>
    </source>
</evidence>
<dbReference type="RefSeq" id="WP_130291557.1">
    <property type="nucleotide sequence ID" value="NZ_SHKL01000001.1"/>
</dbReference>
<dbReference type="EMBL" id="SHKL01000001">
    <property type="protein sequence ID" value="RZT87396.1"/>
    <property type="molecule type" value="Genomic_DNA"/>
</dbReference>
<keyword evidence="5" id="KW-0732">Signal</keyword>
<comment type="caution">
    <text evidence="14">The sequence shown here is derived from an EMBL/GenBank/DDBJ whole genome shotgun (WGS) entry which is preliminary data.</text>
</comment>
<evidence type="ECO:0000313" key="15">
    <source>
        <dbReference type="Proteomes" id="UP000291591"/>
    </source>
</evidence>
<organism evidence="14 15">
    <name type="scientific">Pseudonocardia sediminis</name>
    <dbReference type="NCBI Taxonomy" id="1397368"/>
    <lineage>
        <taxon>Bacteria</taxon>
        <taxon>Bacillati</taxon>
        <taxon>Actinomycetota</taxon>
        <taxon>Actinomycetes</taxon>
        <taxon>Pseudonocardiales</taxon>
        <taxon>Pseudonocardiaceae</taxon>
        <taxon>Pseudonocardia</taxon>
    </lineage>
</organism>
<dbReference type="AlphaFoldDB" id="A0A4Q7UZH7"/>
<proteinExistence type="inferred from homology"/>
<reference evidence="14 15" key="1">
    <citation type="submission" date="2019-02" db="EMBL/GenBank/DDBJ databases">
        <title>Sequencing the genomes of 1000 actinobacteria strains.</title>
        <authorList>
            <person name="Klenk H.-P."/>
        </authorList>
    </citation>
    <scope>NUCLEOTIDE SEQUENCE [LARGE SCALE GENOMIC DNA]</scope>
    <source>
        <strain evidence="14 15">DSM 45779</strain>
    </source>
</reference>
<comment type="similarity">
    <text evidence="10">Belongs to the acyltransferase CrtO family.</text>
</comment>
<comment type="pathway">
    <text evidence="9">Carotenoid biosynthesis; staphyloxanthin biosynthesis; staphyloxanthin from farnesyl diphosphate: step 5/5.</text>
</comment>
<comment type="function">
    <text evidence="12">Catalyzes the acylation of glycosyl-4,4'-diaponeurosporenoate, i.e. the esterification of glucose at the C6'' position with the carboxyl group of the C(15) fatty acid 12-methyltetradecanoic acid, to yield staphyloxanthin. This is the last step in the biosynthesis of this orange pigment, present in most staphylococci strains.</text>
</comment>
<dbReference type="Proteomes" id="UP000291591">
    <property type="component" value="Unassembled WGS sequence"/>
</dbReference>
<evidence type="ECO:0000256" key="5">
    <source>
        <dbReference type="ARBA" id="ARBA00022729"/>
    </source>
</evidence>
<evidence type="ECO:0000256" key="3">
    <source>
        <dbReference type="ARBA" id="ARBA00022679"/>
    </source>
</evidence>
<keyword evidence="3" id="KW-0808">Transferase</keyword>
<dbReference type="GO" id="GO:0005886">
    <property type="term" value="C:plasma membrane"/>
    <property type="evidence" value="ECO:0007669"/>
    <property type="project" value="UniProtKB-SubCell"/>
</dbReference>
<keyword evidence="6 13" id="KW-1133">Transmembrane helix</keyword>
<evidence type="ECO:0000256" key="11">
    <source>
        <dbReference type="ARBA" id="ARBA00023667"/>
    </source>
</evidence>
<evidence type="ECO:0000256" key="7">
    <source>
        <dbReference type="ARBA" id="ARBA00023136"/>
    </source>
</evidence>
<dbReference type="InterPro" id="IPR044021">
    <property type="entry name" value="CrtO"/>
</dbReference>
<dbReference type="Pfam" id="PF18927">
    <property type="entry name" value="CrtO"/>
    <property type="match status" value="1"/>
</dbReference>
<dbReference type="UniPathway" id="UPA00029">
    <property type="reaction ID" value="UER00560"/>
</dbReference>
<sequence>MTRPVVDAPVAARVAVLAASGLGVVTALSLVAVLAVPSGPVFALVANLLVTLWVGAAVDAYSPAFGSRWFTVRTWEPALWRRLGVGVFGTALRVIGWERMVTRRRGFDATRSGLRSLDRHTRSSELCHLLVGSAGTVAVVVALLCRDVPAAVWFGGAVVVFHLYPVLLQRILRARISRVVDGNEW</sequence>
<gene>
    <name evidence="14" type="ORF">EV383_4317</name>
</gene>
<dbReference type="GO" id="GO:0016746">
    <property type="term" value="F:acyltransferase activity"/>
    <property type="evidence" value="ECO:0007669"/>
    <property type="project" value="UniProtKB-KW"/>
</dbReference>
<feature type="transmembrane region" description="Helical" evidence="13">
    <location>
        <begin position="12"/>
        <end position="34"/>
    </location>
</feature>
<feature type="transmembrane region" description="Helical" evidence="13">
    <location>
        <begin position="78"/>
        <end position="95"/>
    </location>
</feature>
<evidence type="ECO:0000256" key="12">
    <source>
        <dbReference type="ARBA" id="ARBA00025324"/>
    </source>
</evidence>
<keyword evidence="4 13" id="KW-0812">Transmembrane</keyword>
<dbReference type="OrthoDB" id="70319at2"/>
<evidence type="ECO:0000256" key="6">
    <source>
        <dbReference type="ARBA" id="ARBA00022989"/>
    </source>
</evidence>
<keyword evidence="2" id="KW-1003">Cell membrane</keyword>
<evidence type="ECO:0000256" key="9">
    <source>
        <dbReference type="ARBA" id="ARBA00023588"/>
    </source>
</evidence>
<comment type="subcellular location">
    <subcellularLocation>
        <location evidence="1">Cell membrane</location>
        <topology evidence="1">Single-pass membrane protein</topology>
    </subcellularLocation>
</comment>
<keyword evidence="8" id="KW-0012">Acyltransferase</keyword>
<feature type="transmembrane region" description="Helical" evidence="13">
    <location>
        <begin position="150"/>
        <end position="168"/>
    </location>
</feature>
<evidence type="ECO:0000256" key="2">
    <source>
        <dbReference type="ARBA" id="ARBA00022475"/>
    </source>
</evidence>
<feature type="transmembrane region" description="Helical" evidence="13">
    <location>
        <begin position="126"/>
        <end position="144"/>
    </location>
</feature>
<evidence type="ECO:0000313" key="14">
    <source>
        <dbReference type="EMBL" id="RZT87396.1"/>
    </source>
</evidence>
<evidence type="ECO:0000256" key="13">
    <source>
        <dbReference type="SAM" id="Phobius"/>
    </source>
</evidence>
<accession>A0A4Q7UZH7</accession>
<name>A0A4Q7UZH7_PSEST</name>